<reference evidence="1" key="1">
    <citation type="journal article" date="2019" name="bioRxiv">
        <title>The Genome of the Zebra Mussel, Dreissena polymorpha: A Resource for Invasive Species Research.</title>
        <authorList>
            <person name="McCartney M.A."/>
            <person name="Auch B."/>
            <person name="Kono T."/>
            <person name="Mallez S."/>
            <person name="Zhang Y."/>
            <person name="Obille A."/>
            <person name="Becker A."/>
            <person name="Abrahante J.E."/>
            <person name="Garbe J."/>
            <person name="Badalamenti J.P."/>
            <person name="Herman A."/>
            <person name="Mangelson H."/>
            <person name="Liachko I."/>
            <person name="Sullivan S."/>
            <person name="Sone E.D."/>
            <person name="Koren S."/>
            <person name="Silverstein K.A.T."/>
            <person name="Beckman K.B."/>
            <person name="Gohl D.M."/>
        </authorList>
    </citation>
    <scope>NUCLEOTIDE SEQUENCE</scope>
    <source>
        <strain evidence="1">Duluth1</strain>
        <tissue evidence="1">Whole animal</tissue>
    </source>
</reference>
<proteinExistence type="predicted"/>
<evidence type="ECO:0000313" key="1">
    <source>
        <dbReference type="EMBL" id="KAH3885610.1"/>
    </source>
</evidence>
<dbReference type="Proteomes" id="UP000828390">
    <property type="component" value="Unassembled WGS sequence"/>
</dbReference>
<keyword evidence="2" id="KW-1185">Reference proteome</keyword>
<protein>
    <submittedName>
        <fullName evidence="1">Uncharacterized protein</fullName>
    </submittedName>
</protein>
<comment type="caution">
    <text evidence="1">The sequence shown here is derived from an EMBL/GenBank/DDBJ whole genome shotgun (WGS) entry which is preliminary data.</text>
</comment>
<dbReference type="AlphaFoldDB" id="A0A9D4N0L4"/>
<organism evidence="1 2">
    <name type="scientific">Dreissena polymorpha</name>
    <name type="common">Zebra mussel</name>
    <name type="synonym">Mytilus polymorpha</name>
    <dbReference type="NCBI Taxonomy" id="45954"/>
    <lineage>
        <taxon>Eukaryota</taxon>
        <taxon>Metazoa</taxon>
        <taxon>Spiralia</taxon>
        <taxon>Lophotrochozoa</taxon>
        <taxon>Mollusca</taxon>
        <taxon>Bivalvia</taxon>
        <taxon>Autobranchia</taxon>
        <taxon>Heteroconchia</taxon>
        <taxon>Euheterodonta</taxon>
        <taxon>Imparidentia</taxon>
        <taxon>Neoheterodontei</taxon>
        <taxon>Myida</taxon>
        <taxon>Dreissenoidea</taxon>
        <taxon>Dreissenidae</taxon>
        <taxon>Dreissena</taxon>
    </lineage>
</organism>
<reference evidence="1" key="2">
    <citation type="submission" date="2020-11" db="EMBL/GenBank/DDBJ databases">
        <authorList>
            <person name="McCartney M.A."/>
            <person name="Auch B."/>
            <person name="Kono T."/>
            <person name="Mallez S."/>
            <person name="Becker A."/>
            <person name="Gohl D.M."/>
            <person name="Silverstein K.A.T."/>
            <person name="Koren S."/>
            <person name="Bechman K.B."/>
            <person name="Herman A."/>
            <person name="Abrahante J.E."/>
            <person name="Garbe J."/>
        </authorList>
    </citation>
    <scope>NUCLEOTIDE SEQUENCE</scope>
    <source>
        <strain evidence="1">Duluth1</strain>
        <tissue evidence="1">Whole animal</tissue>
    </source>
</reference>
<name>A0A9D4N0L4_DREPO</name>
<gene>
    <name evidence="1" type="ORF">DPMN_009605</name>
</gene>
<accession>A0A9D4N0L4</accession>
<sequence>MRPNVELIPYILGQMFTASFKHIGQYMLRLECSKKTIQTPGGNDVQWTRVIFTLSRDIISTNVLRNFHDDSAKILFLECSKGKLPDTLVSWCLDNTTNVTSRMLKRKTAPTPGGHVFKRTIAIFELPRDIIGINVYSKVMMIGHTFDLVFDSNISNFKLDRDIIWENVLTTFHED</sequence>
<evidence type="ECO:0000313" key="2">
    <source>
        <dbReference type="Proteomes" id="UP000828390"/>
    </source>
</evidence>
<dbReference type="EMBL" id="JAIWYP010000001">
    <property type="protein sequence ID" value="KAH3885610.1"/>
    <property type="molecule type" value="Genomic_DNA"/>
</dbReference>